<protein>
    <submittedName>
        <fullName evidence="1">Uncharacterized protein</fullName>
    </submittedName>
</protein>
<proteinExistence type="predicted"/>
<dbReference type="EMBL" id="CM042058">
    <property type="protein sequence ID" value="KAI3685301.1"/>
    <property type="molecule type" value="Genomic_DNA"/>
</dbReference>
<dbReference type="Proteomes" id="UP001055879">
    <property type="component" value="Linkage Group LG12"/>
</dbReference>
<name>A0ACB8YJM3_ARCLA</name>
<organism evidence="1 2">
    <name type="scientific">Arctium lappa</name>
    <name type="common">Greater burdock</name>
    <name type="synonym">Lappa major</name>
    <dbReference type="NCBI Taxonomy" id="4217"/>
    <lineage>
        <taxon>Eukaryota</taxon>
        <taxon>Viridiplantae</taxon>
        <taxon>Streptophyta</taxon>
        <taxon>Embryophyta</taxon>
        <taxon>Tracheophyta</taxon>
        <taxon>Spermatophyta</taxon>
        <taxon>Magnoliopsida</taxon>
        <taxon>eudicotyledons</taxon>
        <taxon>Gunneridae</taxon>
        <taxon>Pentapetalae</taxon>
        <taxon>asterids</taxon>
        <taxon>campanulids</taxon>
        <taxon>Asterales</taxon>
        <taxon>Asteraceae</taxon>
        <taxon>Carduoideae</taxon>
        <taxon>Cardueae</taxon>
        <taxon>Arctiinae</taxon>
        <taxon>Arctium</taxon>
    </lineage>
</organism>
<accession>A0ACB8YJM3</accession>
<gene>
    <name evidence="1" type="ORF">L6452_34543</name>
</gene>
<reference evidence="2" key="1">
    <citation type="journal article" date="2022" name="Mol. Ecol. Resour.">
        <title>The genomes of chicory, endive, great burdock and yacon provide insights into Asteraceae palaeo-polyploidization history and plant inulin production.</title>
        <authorList>
            <person name="Fan W."/>
            <person name="Wang S."/>
            <person name="Wang H."/>
            <person name="Wang A."/>
            <person name="Jiang F."/>
            <person name="Liu H."/>
            <person name="Zhao H."/>
            <person name="Xu D."/>
            <person name="Zhang Y."/>
        </authorList>
    </citation>
    <scope>NUCLEOTIDE SEQUENCE [LARGE SCALE GENOMIC DNA]</scope>
    <source>
        <strain evidence="2">cv. Niubang</strain>
    </source>
</reference>
<keyword evidence="2" id="KW-1185">Reference proteome</keyword>
<evidence type="ECO:0000313" key="2">
    <source>
        <dbReference type="Proteomes" id="UP001055879"/>
    </source>
</evidence>
<reference evidence="1 2" key="2">
    <citation type="journal article" date="2022" name="Mol. Ecol. Resour.">
        <title>The genomes of chicory, endive, great burdock and yacon provide insights into Asteraceae paleo-polyploidization history and plant inulin production.</title>
        <authorList>
            <person name="Fan W."/>
            <person name="Wang S."/>
            <person name="Wang H."/>
            <person name="Wang A."/>
            <person name="Jiang F."/>
            <person name="Liu H."/>
            <person name="Zhao H."/>
            <person name="Xu D."/>
            <person name="Zhang Y."/>
        </authorList>
    </citation>
    <scope>NUCLEOTIDE SEQUENCE [LARGE SCALE GENOMIC DNA]</scope>
    <source>
        <strain evidence="2">cv. Niubang</strain>
    </source>
</reference>
<evidence type="ECO:0000313" key="1">
    <source>
        <dbReference type="EMBL" id="KAI3685301.1"/>
    </source>
</evidence>
<sequence length="169" mass="19083">MSIPFRSIVFIGEARRLEERLGEAAMGNAFLLQGGDCAESFKEFNANNIRDTFRVILQMGVVLMFGGQISIIKIPKCNISDSIVEQVSTKLSVVTFMDLSYYCKIGVGPHVVDQFKGYSCSDYSDSDSFYDYESLDDGLWDDDVEDRVGGRLELRFYEEFGESNDNGWL</sequence>
<comment type="caution">
    <text evidence="1">The sequence shown here is derived from an EMBL/GenBank/DDBJ whole genome shotgun (WGS) entry which is preliminary data.</text>
</comment>